<reference evidence="1 2" key="1">
    <citation type="submission" date="2024-06" db="EMBL/GenBank/DDBJ databases">
        <title>Genomic Encyclopedia of Type Strains, Phase IV (KMG-IV): sequencing the most valuable type-strain genomes for metagenomic binning, comparative biology and taxonomic classification.</title>
        <authorList>
            <person name="Goeker M."/>
        </authorList>
    </citation>
    <scope>NUCLEOTIDE SEQUENCE [LARGE SCALE GENOMIC DNA]</scope>
    <source>
        <strain evidence="1 2">DSM 28102</strain>
    </source>
</reference>
<keyword evidence="2" id="KW-1185">Reference proteome</keyword>
<name>A0ABV2IEP2_9HYPH</name>
<gene>
    <name evidence="1" type="ORF">ABID12_002627</name>
</gene>
<organism evidence="1 2">
    <name type="scientific">Martelella mangrovi</name>
    <dbReference type="NCBI Taxonomy" id="1397477"/>
    <lineage>
        <taxon>Bacteria</taxon>
        <taxon>Pseudomonadati</taxon>
        <taxon>Pseudomonadota</taxon>
        <taxon>Alphaproteobacteria</taxon>
        <taxon>Hyphomicrobiales</taxon>
        <taxon>Aurantimonadaceae</taxon>
        <taxon>Martelella</taxon>
    </lineage>
</organism>
<dbReference type="PANTHER" id="PTHR11803:SF39">
    <property type="entry name" value="2-IMINOBUTANOATE_2-IMINOPROPANOATE DEAMINASE"/>
    <property type="match status" value="1"/>
</dbReference>
<dbReference type="InterPro" id="IPR006175">
    <property type="entry name" value="YjgF/YER057c/UK114"/>
</dbReference>
<protein>
    <submittedName>
        <fullName evidence="1">Enamine deaminase RidA (YjgF/YER057c/UK114 family)</fullName>
    </submittedName>
</protein>
<proteinExistence type="predicted"/>
<sequence length="61" mass="6448">MSCTLKTTILLTDLSGFAAINEVYGEAFDAPFPARACYEVSALPKGAKVEVEAVIAISKEP</sequence>
<accession>A0ABV2IEP2</accession>
<dbReference type="SUPFAM" id="SSF55298">
    <property type="entry name" value="YjgF-like"/>
    <property type="match status" value="1"/>
</dbReference>
<comment type="caution">
    <text evidence="1">The sequence shown here is derived from an EMBL/GenBank/DDBJ whole genome shotgun (WGS) entry which is preliminary data.</text>
</comment>
<evidence type="ECO:0000313" key="1">
    <source>
        <dbReference type="EMBL" id="MET3600677.1"/>
    </source>
</evidence>
<dbReference type="Gene3D" id="3.30.1330.40">
    <property type="entry name" value="RutC-like"/>
    <property type="match status" value="1"/>
</dbReference>
<dbReference type="PANTHER" id="PTHR11803">
    <property type="entry name" value="2-IMINOBUTANOATE/2-IMINOPROPANOATE DEAMINASE RIDA"/>
    <property type="match status" value="1"/>
</dbReference>
<dbReference type="Pfam" id="PF01042">
    <property type="entry name" value="Ribonuc_L-PSP"/>
    <property type="match status" value="1"/>
</dbReference>
<evidence type="ECO:0000313" key="2">
    <source>
        <dbReference type="Proteomes" id="UP001549164"/>
    </source>
</evidence>
<dbReference type="EMBL" id="JBEPLY010000008">
    <property type="protein sequence ID" value="MET3600677.1"/>
    <property type="molecule type" value="Genomic_DNA"/>
</dbReference>
<dbReference type="InterPro" id="IPR035959">
    <property type="entry name" value="RutC-like_sf"/>
</dbReference>
<dbReference type="Proteomes" id="UP001549164">
    <property type="component" value="Unassembled WGS sequence"/>
</dbReference>
<dbReference type="CDD" id="cd00448">
    <property type="entry name" value="YjgF_YER057c_UK114_family"/>
    <property type="match status" value="1"/>
</dbReference>